<reference evidence="1 2" key="1">
    <citation type="submission" date="2018-01" db="EMBL/GenBank/DDBJ databases">
        <title>Denitrification phenotypes of diverse strains of Pseudomonas stutzeri.</title>
        <authorList>
            <person name="Milligan D.A."/>
            <person name="Bergaust L."/>
            <person name="Bakken L.R."/>
            <person name="Frostegard A."/>
        </authorList>
    </citation>
    <scope>NUCLEOTIDE SEQUENCE [LARGE SCALE GENOMIC DNA]</scope>
    <source>
        <strain evidence="1 2">ST27MN3</strain>
    </source>
</reference>
<organism evidence="1 2">
    <name type="scientific">Stutzerimonas decontaminans</name>
    <dbReference type="NCBI Taxonomy" id="3022791"/>
    <lineage>
        <taxon>Bacteria</taxon>
        <taxon>Pseudomonadati</taxon>
        <taxon>Pseudomonadota</taxon>
        <taxon>Gammaproteobacteria</taxon>
        <taxon>Pseudomonadales</taxon>
        <taxon>Pseudomonadaceae</taxon>
        <taxon>Stutzerimonas</taxon>
    </lineage>
</organism>
<dbReference type="EMBL" id="POUI01000001">
    <property type="protein sequence ID" value="PNF85955.1"/>
    <property type="molecule type" value="Genomic_DNA"/>
</dbReference>
<evidence type="ECO:0000313" key="2">
    <source>
        <dbReference type="Proteomes" id="UP000236021"/>
    </source>
</evidence>
<keyword evidence="2" id="KW-1185">Reference proteome</keyword>
<dbReference type="PANTHER" id="PTHR37463:SF1">
    <property type="entry name" value="DUF2256 DOMAIN-CONTAINING PROTEIN"/>
    <property type="match status" value="1"/>
</dbReference>
<sequence length="44" mass="5449">MKKGELPLKYCIACGLPFAWRKKWARCWNEVRYCSERWRRSRKG</sequence>
<dbReference type="Proteomes" id="UP000236021">
    <property type="component" value="Unassembled WGS sequence"/>
</dbReference>
<gene>
    <name evidence="1" type="ORF">CXK93_03925</name>
</gene>
<name>A0ABX4W3L6_9GAMM</name>
<protein>
    <submittedName>
        <fullName evidence="1">DUF2256 domain-containing protein</fullName>
    </submittedName>
</protein>
<dbReference type="RefSeq" id="WP_102856768.1">
    <property type="nucleotide sequence ID" value="NZ_JAMOHT010000025.1"/>
</dbReference>
<comment type="caution">
    <text evidence="1">The sequence shown here is derived from an EMBL/GenBank/DDBJ whole genome shotgun (WGS) entry which is preliminary data.</text>
</comment>
<dbReference type="PIRSF" id="PIRSF037205">
    <property type="entry name" value="UCP037205"/>
    <property type="match status" value="1"/>
</dbReference>
<dbReference type="InterPro" id="IPR017136">
    <property type="entry name" value="UCP037205"/>
</dbReference>
<evidence type="ECO:0000313" key="1">
    <source>
        <dbReference type="EMBL" id="PNF85955.1"/>
    </source>
</evidence>
<accession>A0ABX4W3L6</accession>
<proteinExistence type="predicted"/>
<dbReference type="PANTHER" id="PTHR37463">
    <property type="entry name" value="GSL3115 PROTEIN"/>
    <property type="match status" value="1"/>
</dbReference>
<dbReference type="Pfam" id="PF10013">
    <property type="entry name" value="DUF2256"/>
    <property type="match status" value="1"/>
</dbReference>